<name>A0AAW1S4K8_9CHLO</name>
<protein>
    <recommendedName>
        <fullName evidence="3">BZIP domain-containing protein</fullName>
    </recommendedName>
</protein>
<evidence type="ECO:0000313" key="4">
    <source>
        <dbReference type="EMBL" id="KAK9840991.1"/>
    </source>
</evidence>
<dbReference type="EMBL" id="JALJOU010000011">
    <property type="protein sequence ID" value="KAK9840991.1"/>
    <property type="molecule type" value="Genomic_DNA"/>
</dbReference>
<dbReference type="InterPro" id="IPR004827">
    <property type="entry name" value="bZIP"/>
</dbReference>
<evidence type="ECO:0000256" key="1">
    <source>
        <dbReference type="SAM" id="Coils"/>
    </source>
</evidence>
<evidence type="ECO:0000259" key="3">
    <source>
        <dbReference type="PROSITE" id="PS00036"/>
    </source>
</evidence>
<dbReference type="PROSITE" id="PS00036">
    <property type="entry name" value="BZIP_BASIC"/>
    <property type="match status" value="1"/>
</dbReference>
<sequence>MGEYELEGSLNDELSSDDEGAEGGADAEQAERASSESEEPETLVAEPEADGGTSANGRKRKRRILDGEPVQLPVSRPKDKDERIKARNRRAQQRWRDKQKVIAADFRGQLERVLEEKEALAAAAALHAAALAAAEAGAAQAGARARTAEAAAAGLLGEVARLNAEFERLAAQVAVLNQQASPEAVAAAAAVGAAAVAAAANALRDARDWSPLVVGRRPAAQG</sequence>
<feature type="coiled-coil region" evidence="1">
    <location>
        <begin position="145"/>
        <end position="179"/>
    </location>
</feature>
<feature type="compositionally biased region" description="Basic and acidic residues" evidence="2">
    <location>
        <begin position="76"/>
        <end position="85"/>
    </location>
</feature>
<evidence type="ECO:0000313" key="5">
    <source>
        <dbReference type="Proteomes" id="UP001445335"/>
    </source>
</evidence>
<dbReference type="GO" id="GO:0003700">
    <property type="term" value="F:DNA-binding transcription factor activity"/>
    <property type="evidence" value="ECO:0007669"/>
    <property type="project" value="InterPro"/>
</dbReference>
<dbReference type="Proteomes" id="UP001445335">
    <property type="component" value="Unassembled WGS sequence"/>
</dbReference>
<reference evidence="4 5" key="1">
    <citation type="journal article" date="2024" name="Nat. Commun.">
        <title>Phylogenomics reveals the evolutionary origins of lichenization in chlorophyte algae.</title>
        <authorList>
            <person name="Puginier C."/>
            <person name="Libourel C."/>
            <person name="Otte J."/>
            <person name="Skaloud P."/>
            <person name="Haon M."/>
            <person name="Grisel S."/>
            <person name="Petersen M."/>
            <person name="Berrin J.G."/>
            <person name="Delaux P.M."/>
            <person name="Dal Grande F."/>
            <person name="Keller J."/>
        </authorList>
    </citation>
    <scope>NUCLEOTIDE SEQUENCE [LARGE SCALE GENOMIC DNA]</scope>
    <source>
        <strain evidence="4 5">SAG 245.80</strain>
    </source>
</reference>
<gene>
    <name evidence="4" type="ORF">WJX81_004656</name>
</gene>
<organism evidence="4 5">
    <name type="scientific">Elliptochloris bilobata</name>
    <dbReference type="NCBI Taxonomy" id="381761"/>
    <lineage>
        <taxon>Eukaryota</taxon>
        <taxon>Viridiplantae</taxon>
        <taxon>Chlorophyta</taxon>
        <taxon>core chlorophytes</taxon>
        <taxon>Trebouxiophyceae</taxon>
        <taxon>Trebouxiophyceae incertae sedis</taxon>
        <taxon>Elliptochloris clade</taxon>
        <taxon>Elliptochloris</taxon>
    </lineage>
</organism>
<evidence type="ECO:0000256" key="2">
    <source>
        <dbReference type="SAM" id="MobiDB-lite"/>
    </source>
</evidence>
<proteinExistence type="predicted"/>
<keyword evidence="1" id="KW-0175">Coiled coil</keyword>
<dbReference type="AlphaFoldDB" id="A0AAW1S4K8"/>
<feature type="domain" description="BZIP" evidence="3">
    <location>
        <begin position="83"/>
        <end position="98"/>
    </location>
</feature>
<keyword evidence="5" id="KW-1185">Reference proteome</keyword>
<feature type="region of interest" description="Disordered" evidence="2">
    <location>
        <begin position="1"/>
        <end position="92"/>
    </location>
</feature>
<accession>A0AAW1S4K8</accession>
<comment type="caution">
    <text evidence="4">The sequence shown here is derived from an EMBL/GenBank/DDBJ whole genome shotgun (WGS) entry which is preliminary data.</text>
</comment>